<protein>
    <submittedName>
        <fullName evidence="2">Uncharacterized protein</fullName>
    </submittedName>
</protein>
<dbReference type="RefSeq" id="XP_008722725.1">
    <property type="nucleotide sequence ID" value="XM_008724503.1"/>
</dbReference>
<name>V9DPR0_9EURO</name>
<proteinExistence type="predicted"/>
<accession>V9DPR0</accession>
<sequence length="134" mass="14876">MAYGNAETHSHRPIPSASKNSSMGHEERSSGDNPSFCRLLQKNPILLYTMVLNPVLVLHSINGFLSLLWPDVNSYSIFDTSVQPHFDVHAQDGFCRLFTVVLVALQSVLYSSHAGYGISPDSKPEERHDGNFDT</sequence>
<dbReference type="Proteomes" id="UP000030678">
    <property type="component" value="Unassembled WGS sequence"/>
</dbReference>
<dbReference type="GeneID" id="19979595"/>
<evidence type="ECO:0000256" key="1">
    <source>
        <dbReference type="SAM" id="MobiDB-lite"/>
    </source>
</evidence>
<dbReference type="EMBL" id="KB822697">
    <property type="protein sequence ID" value="ETI28651.1"/>
    <property type="molecule type" value="Genomic_DNA"/>
</dbReference>
<gene>
    <name evidence="2" type="ORF">G647_01102</name>
</gene>
<organism evidence="2 3">
    <name type="scientific">Cladophialophora carrionii CBS 160.54</name>
    <dbReference type="NCBI Taxonomy" id="1279043"/>
    <lineage>
        <taxon>Eukaryota</taxon>
        <taxon>Fungi</taxon>
        <taxon>Dikarya</taxon>
        <taxon>Ascomycota</taxon>
        <taxon>Pezizomycotina</taxon>
        <taxon>Eurotiomycetes</taxon>
        <taxon>Chaetothyriomycetidae</taxon>
        <taxon>Chaetothyriales</taxon>
        <taxon>Herpotrichiellaceae</taxon>
        <taxon>Cladophialophora</taxon>
    </lineage>
</organism>
<feature type="region of interest" description="Disordered" evidence="1">
    <location>
        <begin position="1"/>
        <end position="34"/>
    </location>
</feature>
<reference evidence="2 3" key="1">
    <citation type="submission" date="2013-03" db="EMBL/GenBank/DDBJ databases">
        <title>The Genome Sequence of Cladophialophora carrionii CBS 160.54.</title>
        <authorList>
            <consortium name="The Broad Institute Genomics Platform"/>
            <person name="Cuomo C."/>
            <person name="de Hoog S."/>
            <person name="Gorbushina A."/>
            <person name="Walker B."/>
            <person name="Young S.K."/>
            <person name="Zeng Q."/>
            <person name="Gargeya S."/>
            <person name="Fitzgerald M."/>
            <person name="Haas B."/>
            <person name="Abouelleil A."/>
            <person name="Allen A.W."/>
            <person name="Alvarado L."/>
            <person name="Arachchi H.M."/>
            <person name="Berlin A.M."/>
            <person name="Chapman S.B."/>
            <person name="Gainer-Dewar J."/>
            <person name="Goldberg J."/>
            <person name="Griggs A."/>
            <person name="Gujja S."/>
            <person name="Hansen M."/>
            <person name="Howarth C."/>
            <person name="Imamovic A."/>
            <person name="Ireland A."/>
            <person name="Larimer J."/>
            <person name="McCowan C."/>
            <person name="Murphy C."/>
            <person name="Pearson M."/>
            <person name="Poon T.W."/>
            <person name="Priest M."/>
            <person name="Roberts A."/>
            <person name="Saif S."/>
            <person name="Shea T."/>
            <person name="Sisk P."/>
            <person name="Sykes S."/>
            <person name="Wortman J."/>
            <person name="Nusbaum C."/>
            <person name="Birren B."/>
        </authorList>
    </citation>
    <scope>NUCLEOTIDE SEQUENCE [LARGE SCALE GENOMIC DNA]</scope>
    <source>
        <strain evidence="2 3">CBS 160.54</strain>
    </source>
</reference>
<evidence type="ECO:0000313" key="3">
    <source>
        <dbReference type="Proteomes" id="UP000030678"/>
    </source>
</evidence>
<dbReference type="OrthoDB" id="4160565at2759"/>
<evidence type="ECO:0000313" key="2">
    <source>
        <dbReference type="EMBL" id="ETI28651.1"/>
    </source>
</evidence>
<dbReference type="HOGENOM" id="CLU_1895977_0_0_1"/>
<dbReference type="AlphaFoldDB" id="V9DPR0"/>
<dbReference type="VEuPathDB" id="FungiDB:G647_01102"/>